<evidence type="ECO:0000313" key="13">
    <source>
        <dbReference type="Proteomes" id="UP000095488"/>
    </source>
</evidence>
<comment type="caution">
    <text evidence="12">The sequence shown here is derived from an EMBL/GenBank/DDBJ whole genome shotgun (WGS) entry which is preliminary data.</text>
</comment>
<comment type="catalytic activity">
    <reaction evidence="10">
        <text>S-methyl-5'-thioadenosine + phosphate = 5-(methylsulfanyl)-alpha-D-ribose 1-phosphate + adenine</text>
        <dbReference type="Rhea" id="RHEA:11852"/>
        <dbReference type="ChEBI" id="CHEBI:16708"/>
        <dbReference type="ChEBI" id="CHEBI:17509"/>
        <dbReference type="ChEBI" id="CHEBI:43474"/>
        <dbReference type="ChEBI" id="CHEBI:58533"/>
        <dbReference type="EC" id="2.4.2.28"/>
    </reaction>
    <physiologicalReaction direction="left-to-right" evidence="10">
        <dbReference type="Rhea" id="RHEA:11853"/>
    </physiologicalReaction>
</comment>
<dbReference type="InterPro" id="IPR038371">
    <property type="entry name" value="Cu_polyphenol_OxRdtase_sf"/>
</dbReference>
<name>A0ABM9UNX1_SARVE</name>
<gene>
    <name evidence="12" type="ORF">ERS852473_00329</name>
</gene>
<proteinExistence type="inferred from homology"/>
<comment type="function">
    <text evidence="2">Purine nucleoside enzyme that catalyzes the phosphorolysis of adenosine and inosine nucleosides, yielding D-ribose 1-phosphate and the respective free bases, adenine and hypoxanthine. Also catalyzes the phosphorolysis of S-methyl-5'-thioadenosine into adenine and S-methyl-5-thio-alpha-D-ribose 1-phosphate. Also has adenosine deaminase activity.</text>
</comment>
<dbReference type="CDD" id="cd16833">
    <property type="entry name" value="YfiH"/>
    <property type="match status" value="1"/>
</dbReference>
<reference evidence="12 13" key="1">
    <citation type="submission" date="2015-09" db="EMBL/GenBank/DDBJ databases">
        <authorList>
            <consortium name="Pathogen Informatics"/>
        </authorList>
    </citation>
    <scope>NUCLEOTIDE SEQUENCE [LARGE SCALE GENOMIC DNA]</scope>
    <source>
        <strain evidence="12 13">2789STDY5834858</strain>
    </source>
</reference>
<keyword evidence="13" id="KW-1185">Reference proteome</keyword>
<keyword evidence="4" id="KW-0808">Transferase</keyword>
<evidence type="ECO:0000256" key="7">
    <source>
        <dbReference type="ARBA" id="ARBA00022833"/>
    </source>
</evidence>
<evidence type="ECO:0000256" key="1">
    <source>
        <dbReference type="ARBA" id="ARBA00000553"/>
    </source>
</evidence>
<evidence type="ECO:0000256" key="2">
    <source>
        <dbReference type="ARBA" id="ARBA00003215"/>
    </source>
</evidence>
<evidence type="ECO:0000256" key="6">
    <source>
        <dbReference type="ARBA" id="ARBA00022801"/>
    </source>
</evidence>
<comment type="catalytic activity">
    <reaction evidence="9">
        <text>adenosine + phosphate = alpha-D-ribose 1-phosphate + adenine</text>
        <dbReference type="Rhea" id="RHEA:27642"/>
        <dbReference type="ChEBI" id="CHEBI:16335"/>
        <dbReference type="ChEBI" id="CHEBI:16708"/>
        <dbReference type="ChEBI" id="CHEBI:43474"/>
        <dbReference type="ChEBI" id="CHEBI:57720"/>
        <dbReference type="EC" id="2.4.2.1"/>
    </reaction>
    <physiologicalReaction direction="left-to-right" evidence="9">
        <dbReference type="Rhea" id="RHEA:27643"/>
    </physiologicalReaction>
</comment>
<evidence type="ECO:0000256" key="11">
    <source>
        <dbReference type="RuleBase" id="RU361274"/>
    </source>
</evidence>
<evidence type="ECO:0000256" key="9">
    <source>
        <dbReference type="ARBA" id="ARBA00048968"/>
    </source>
</evidence>
<keyword evidence="5" id="KW-0479">Metal-binding</keyword>
<dbReference type="Proteomes" id="UP000095488">
    <property type="component" value="Unassembled WGS sequence"/>
</dbReference>
<dbReference type="InterPro" id="IPR003730">
    <property type="entry name" value="Cu_polyphenol_OxRdtase"/>
</dbReference>
<sequence>MKELIKDDMKFLSFNDDNVSINFSTAFNKIDFKKSTIEGKKNIERLENIFALDNVLYLNQIHSDKIIDCKDNLIAPKGEIDGDAIITNKKNVGIGVFAADCTPVIVYDKEKQVIAAVHSGWRGTFDEIAKKTCKYMIDNYGCNNLDVIIGPHIRQCCYEVSRELAEKFQRKFGNEVVDNRNLSLEKCIISQLSGIVNMTNIKSLGKCTFCDTSEEFHSFRKTGENSGRLFAFIFLK</sequence>
<evidence type="ECO:0000256" key="5">
    <source>
        <dbReference type="ARBA" id="ARBA00022723"/>
    </source>
</evidence>
<dbReference type="PANTHER" id="PTHR30616">
    <property type="entry name" value="UNCHARACTERIZED PROTEIN YFIH"/>
    <property type="match status" value="1"/>
</dbReference>
<protein>
    <recommendedName>
        <fullName evidence="11">Purine nucleoside phosphorylase</fullName>
    </recommendedName>
</protein>
<dbReference type="Pfam" id="PF02578">
    <property type="entry name" value="Cu-oxidase_4"/>
    <property type="match status" value="1"/>
</dbReference>
<evidence type="ECO:0000256" key="3">
    <source>
        <dbReference type="ARBA" id="ARBA00007353"/>
    </source>
</evidence>
<comment type="catalytic activity">
    <reaction evidence="1">
        <text>inosine + phosphate = alpha-D-ribose 1-phosphate + hypoxanthine</text>
        <dbReference type="Rhea" id="RHEA:27646"/>
        <dbReference type="ChEBI" id="CHEBI:17368"/>
        <dbReference type="ChEBI" id="CHEBI:17596"/>
        <dbReference type="ChEBI" id="CHEBI:43474"/>
        <dbReference type="ChEBI" id="CHEBI:57720"/>
        <dbReference type="EC" id="2.4.2.1"/>
    </reaction>
    <physiologicalReaction direction="left-to-right" evidence="1">
        <dbReference type="Rhea" id="RHEA:27647"/>
    </physiologicalReaction>
</comment>
<dbReference type="PANTHER" id="PTHR30616:SF2">
    <property type="entry name" value="PURINE NUCLEOSIDE PHOSPHORYLASE LACC1"/>
    <property type="match status" value="1"/>
</dbReference>
<evidence type="ECO:0000256" key="8">
    <source>
        <dbReference type="ARBA" id="ARBA00047989"/>
    </source>
</evidence>
<dbReference type="Gene3D" id="3.60.140.10">
    <property type="entry name" value="CNF1/YfiH-like putative cysteine hydrolases"/>
    <property type="match status" value="1"/>
</dbReference>
<dbReference type="EMBL" id="CYZR01000001">
    <property type="protein sequence ID" value="CUN49574.1"/>
    <property type="molecule type" value="Genomic_DNA"/>
</dbReference>
<dbReference type="RefSeq" id="WP_055257220.1">
    <property type="nucleotide sequence ID" value="NZ_CABIXL010000001.1"/>
</dbReference>
<keyword evidence="7" id="KW-0862">Zinc</keyword>
<evidence type="ECO:0000256" key="10">
    <source>
        <dbReference type="ARBA" id="ARBA00049893"/>
    </source>
</evidence>
<dbReference type="InterPro" id="IPR011324">
    <property type="entry name" value="Cytotoxic_necrot_fac-like_cat"/>
</dbReference>
<comment type="catalytic activity">
    <reaction evidence="8">
        <text>adenosine + H2O + H(+) = inosine + NH4(+)</text>
        <dbReference type="Rhea" id="RHEA:24408"/>
        <dbReference type="ChEBI" id="CHEBI:15377"/>
        <dbReference type="ChEBI" id="CHEBI:15378"/>
        <dbReference type="ChEBI" id="CHEBI:16335"/>
        <dbReference type="ChEBI" id="CHEBI:17596"/>
        <dbReference type="ChEBI" id="CHEBI:28938"/>
        <dbReference type="EC" id="3.5.4.4"/>
    </reaction>
    <physiologicalReaction direction="left-to-right" evidence="8">
        <dbReference type="Rhea" id="RHEA:24409"/>
    </physiologicalReaction>
</comment>
<keyword evidence="6" id="KW-0378">Hydrolase</keyword>
<accession>A0ABM9UNX1</accession>
<comment type="similarity">
    <text evidence="3 11">Belongs to the purine nucleoside phosphorylase YfiH/LACC1 family.</text>
</comment>
<organism evidence="12 13">
    <name type="scientific">Sarcina ventriculi</name>
    <name type="common">Clostridium ventriculi</name>
    <dbReference type="NCBI Taxonomy" id="1267"/>
    <lineage>
        <taxon>Bacteria</taxon>
        <taxon>Bacillati</taxon>
        <taxon>Bacillota</taxon>
        <taxon>Clostridia</taxon>
        <taxon>Eubacteriales</taxon>
        <taxon>Clostridiaceae</taxon>
        <taxon>Sarcina</taxon>
    </lineage>
</organism>
<dbReference type="NCBIfam" id="TIGR00726">
    <property type="entry name" value="peptidoglycan editing factor PgeF"/>
    <property type="match status" value="1"/>
</dbReference>
<evidence type="ECO:0000256" key="4">
    <source>
        <dbReference type="ARBA" id="ARBA00022679"/>
    </source>
</evidence>
<dbReference type="SUPFAM" id="SSF64438">
    <property type="entry name" value="CNF1/YfiH-like putative cysteine hydrolases"/>
    <property type="match status" value="1"/>
</dbReference>
<evidence type="ECO:0000313" key="12">
    <source>
        <dbReference type="EMBL" id="CUN49574.1"/>
    </source>
</evidence>